<evidence type="ECO:0008006" key="4">
    <source>
        <dbReference type="Google" id="ProtNLM"/>
    </source>
</evidence>
<protein>
    <recommendedName>
        <fullName evidence="4">Helix-turn-helix domain-containing protein</fullName>
    </recommendedName>
</protein>
<sequence>MFRHAISPARFFTQVSNELIRHPRLSSDAVRLLLWQMSLPADAPQTLSETAKQAGIKKTAFLRAKRELIAEGYLHEWRSQGPRGWWSTRQLISNVPLSAEQAVEVRDGETPPADEEPAVGEPEGPPVGRHPEENTGENTYHPPGGVPEPLVQRGAHVLAAVSHGERRLRLTGRDVAALAPLAGEWLQRGAAVADLREALTAGLPGQIHSAAGLLRNRLMRKMPDAPTFAEQQAAERAFRPVEPRVAGTRECAGDHVQPRLFRPVADELLCAECRCEQAAGDVSGAVAATQRGVAAVRLAMRGGA</sequence>
<reference evidence="2 3" key="1">
    <citation type="journal article" date="2019" name="Int. J. Syst. Evol. Microbiol.">
        <title>The Global Catalogue of Microorganisms (GCM) 10K type strain sequencing project: providing services to taxonomists for standard genome sequencing and annotation.</title>
        <authorList>
            <consortium name="The Broad Institute Genomics Platform"/>
            <consortium name="The Broad Institute Genome Sequencing Center for Infectious Disease"/>
            <person name="Wu L."/>
            <person name="Ma J."/>
        </authorList>
    </citation>
    <scope>NUCLEOTIDE SEQUENCE [LARGE SCALE GENOMIC DNA]</scope>
    <source>
        <strain evidence="2 3">JCM 10649</strain>
    </source>
</reference>
<comment type="caution">
    <text evidence="2">The sequence shown here is derived from an EMBL/GenBank/DDBJ whole genome shotgun (WGS) entry which is preliminary data.</text>
</comment>
<name>A0ABN1B7G5_9ACTN</name>
<dbReference type="RefSeq" id="WP_344096895.1">
    <property type="nucleotide sequence ID" value="NZ_BAAAHB010000122.1"/>
</dbReference>
<proteinExistence type="predicted"/>
<accession>A0ABN1B7G5</accession>
<organism evidence="2 3">
    <name type="scientific">Streptomyces stramineus</name>
    <dbReference type="NCBI Taxonomy" id="173861"/>
    <lineage>
        <taxon>Bacteria</taxon>
        <taxon>Bacillati</taxon>
        <taxon>Actinomycetota</taxon>
        <taxon>Actinomycetes</taxon>
        <taxon>Kitasatosporales</taxon>
        <taxon>Streptomycetaceae</taxon>
        <taxon>Streptomyces</taxon>
    </lineage>
</organism>
<keyword evidence="3" id="KW-1185">Reference proteome</keyword>
<dbReference type="EMBL" id="BAAAHB010000122">
    <property type="protein sequence ID" value="GAA0491566.1"/>
    <property type="molecule type" value="Genomic_DNA"/>
</dbReference>
<feature type="region of interest" description="Disordered" evidence="1">
    <location>
        <begin position="101"/>
        <end position="147"/>
    </location>
</feature>
<evidence type="ECO:0000313" key="2">
    <source>
        <dbReference type="EMBL" id="GAA0491566.1"/>
    </source>
</evidence>
<evidence type="ECO:0000256" key="1">
    <source>
        <dbReference type="SAM" id="MobiDB-lite"/>
    </source>
</evidence>
<dbReference type="Proteomes" id="UP001499895">
    <property type="component" value="Unassembled WGS sequence"/>
</dbReference>
<gene>
    <name evidence="2" type="ORF">GCM10009544_60380</name>
</gene>
<evidence type="ECO:0000313" key="3">
    <source>
        <dbReference type="Proteomes" id="UP001499895"/>
    </source>
</evidence>